<dbReference type="CDD" id="cd13220">
    <property type="entry name" value="PH-GRAM_GRAMDC"/>
    <property type="match status" value="1"/>
</dbReference>
<feature type="compositionally biased region" description="Polar residues" evidence="5">
    <location>
        <begin position="292"/>
        <end position="309"/>
    </location>
</feature>
<proteinExistence type="predicted"/>
<feature type="compositionally biased region" description="Basic and acidic residues" evidence="5">
    <location>
        <begin position="262"/>
        <end position="285"/>
    </location>
</feature>
<dbReference type="InterPro" id="IPR031968">
    <property type="entry name" value="VASt"/>
</dbReference>
<dbReference type="RefSeq" id="XP_030059777.1">
    <property type="nucleotide sequence ID" value="XM_030203917.1"/>
</dbReference>
<dbReference type="KEGG" id="muo:115470613"/>
<dbReference type="PROSITE" id="PS51778">
    <property type="entry name" value="VAST"/>
    <property type="match status" value="1"/>
</dbReference>
<dbReference type="InParanoid" id="A0A6P7XWG8"/>
<dbReference type="OrthoDB" id="2162691at2759"/>
<dbReference type="GO" id="GO:0120020">
    <property type="term" value="F:cholesterol transfer activity"/>
    <property type="evidence" value="ECO:0007669"/>
    <property type="project" value="TreeGrafter"/>
</dbReference>
<dbReference type="Gene3D" id="2.30.29.30">
    <property type="entry name" value="Pleckstrin-homology domain (PH domain)/Phosphotyrosine-binding domain (PTB)"/>
    <property type="match status" value="1"/>
</dbReference>
<accession>A0A6P7XWG8</accession>
<comment type="subcellular location">
    <subcellularLocation>
        <location evidence="1">Membrane</location>
        <topology evidence="1">Single-pass membrane protein</topology>
    </subcellularLocation>
</comment>
<feature type="transmembrane region" description="Helical" evidence="6">
    <location>
        <begin position="554"/>
        <end position="575"/>
    </location>
</feature>
<dbReference type="GeneID" id="115470613"/>
<dbReference type="InterPro" id="IPR051482">
    <property type="entry name" value="Cholesterol_transport"/>
</dbReference>
<name>A0A6P7XWG8_9AMPH</name>
<feature type="compositionally biased region" description="Basic and acidic residues" evidence="5">
    <location>
        <begin position="1"/>
        <end position="17"/>
    </location>
</feature>
<dbReference type="Proteomes" id="UP000515156">
    <property type="component" value="Chromosome 5"/>
</dbReference>
<organism evidence="8 9">
    <name type="scientific">Microcaecilia unicolor</name>
    <dbReference type="NCBI Taxonomy" id="1415580"/>
    <lineage>
        <taxon>Eukaryota</taxon>
        <taxon>Metazoa</taxon>
        <taxon>Chordata</taxon>
        <taxon>Craniata</taxon>
        <taxon>Vertebrata</taxon>
        <taxon>Euteleostomi</taxon>
        <taxon>Amphibia</taxon>
        <taxon>Gymnophiona</taxon>
        <taxon>Siphonopidae</taxon>
        <taxon>Microcaecilia</taxon>
    </lineage>
</organism>
<evidence type="ECO:0000256" key="4">
    <source>
        <dbReference type="ARBA" id="ARBA00023136"/>
    </source>
</evidence>
<dbReference type="GO" id="GO:0032366">
    <property type="term" value="P:intracellular sterol transport"/>
    <property type="evidence" value="ECO:0007669"/>
    <property type="project" value="TreeGrafter"/>
</dbReference>
<dbReference type="CTD" id="54762"/>
<dbReference type="GO" id="GO:0005789">
    <property type="term" value="C:endoplasmic reticulum membrane"/>
    <property type="evidence" value="ECO:0007669"/>
    <property type="project" value="TreeGrafter"/>
</dbReference>
<keyword evidence="4 6" id="KW-0472">Membrane</keyword>
<dbReference type="PANTHER" id="PTHR23319:SF1">
    <property type="entry name" value="PROTEIN ASTER-C"/>
    <property type="match status" value="1"/>
</dbReference>
<feature type="region of interest" description="Disordered" evidence="5">
    <location>
        <begin position="523"/>
        <end position="546"/>
    </location>
</feature>
<keyword evidence="3 6" id="KW-1133">Transmembrane helix</keyword>
<evidence type="ECO:0000313" key="9">
    <source>
        <dbReference type="RefSeq" id="XP_030059777.1"/>
    </source>
</evidence>
<evidence type="ECO:0000256" key="5">
    <source>
        <dbReference type="SAM" id="MobiDB-lite"/>
    </source>
</evidence>
<keyword evidence="8" id="KW-1185">Reference proteome</keyword>
<dbReference type="FunCoup" id="A0A6P7XWG8">
    <property type="interactions" value="787"/>
</dbReference>
<evidence type="ECO:0000313" key="8">
    <source>
        <dbReference type="Proteomes" id="UP000515156"/>
    </source>
</evidence>
<dbReference type="PANTHER" id="PTHR23319">
    <property type="entry name" value="GRAM DOMAIN CONTAINING 1B, ISOFORM E"/>
    <property type="match status" value="1"/>
</dbReference>
<keyword evidence="2 6" id="KW-0812">Transmembrane</keyword>
<feature type="region of interest" description="Disordered" evidence="5">
    <location>
        <begin position="1"/>
        <end position="20"/>
    </location>
</feature>
<sequence length="659" mass="75763">MSLKSRNELDTNESKSLEEDENLGTGAQKFLASNLNNWSTDWTFWVSSSTYKQRSEEFKKQFRDLPDSERLIVDYACALQKDILLQGRLYLSENWLCFHSNIFRWETSMAITLKDITSMTKEKTARLIPNAIQISTENEKFFFTSFAARDRSYLSIFRMWQNVLLDKSLTNREFWQLVQQSYGTELGLNTEEMESLSLSAEDGGQPRALISGVSEESKDKADKLIKGNGLNQDLLAQVADEEPFNGTSLLVGPIHCLSEEPQSEKLGKKDPLLTSERKQRKDTSDKPASFSLDMNGNEDQPLEKSSCSDTPEEGDEQVPGIGSKGRLYMNRVFRINADKMFELLFTTSRFMQKFYKSRGIFGLTLTPWEMEPAGNQMRSLTYTITLHNPIIGKFSRATDKQILYKESQEGQYYLVETQVITHDIPYHDYFYSQHRYYIIRMSKHRCRLRISSELIYNKNPWGLIKTFIEKNSWSGLEGYFKDLESELLLEESVVNQSLGDAGNPCSLRRRRRTYSRNTSEILTKHATQHSRDEEVKTNNDTAGNGNETTNRSTVIIVVMSVFLLLLILLNVTLFLKLSKIELAAQSFYRLHFQEEALKLTSDGIRREELLQQDKEPVHCLKGVLQDSIATLEQLKSSLVLLQQSFDLMNKTKSDNASES</sequence>
<evidence type="ECO:0000256" key="3">
    <source>
        <dbReference type="ARBA" id="ARBA00022989"/>
    </source>
</evidence>
<dbReference type="SMART" id="SM00568">
    <property type="entry name" value="GRAM"/>
    <property type="match status" value="1"/>
</dbReference>
<evidence type="ECO:0000256" key="2">
    <source>
        <dbReference type="ARBA" id="ARBA00022692"/>
    </source>
</evidence>
<dbReference type="Pfam" id="PF02893">
    <property type="entry name" value="GRAM"/>
    <property type="match status" value="1"/>
</dbReference>
<feature type="region of interest" description="Disordered" evidence="5">
    <location>
        <begin position="261"/>
        <end position="322"/>
    </location>
</feature>
<reference evidence="9" key="1">
    <citation type="submission" date="2025-08" db="UniProtKB">
        <authorList>
            <consortium name="RefSeq"/>
        </authorList>
    </citation>
    <scope>IDENTIFICATION</scope>
</reference>
<dbReference type="InterPro" id="IPR004182">
    <property type="entry name" value="GRAM"/>
</dbReference>
<dbReference type="Pfam" id="PF16016">
    <property type="entry name" value="VASt"/>
    <property type="match status" value="1"/>
</dbReference>
<dbReference type="GO" id="GO:0015485">
    <property type="term" value="F:cholesterol binding"/>
    <property type="evidence" value="ECO:0007669"/>
    <property type="project" value="TreeGrafter"/>
</dbReference>
<protein>
    <submittedName>
        <fullName evidence="9">Protein Aster-C</fullName>
    </submittedName>
</protein>
<dbReference type="InterPro" id="IPR011993">
    <property type="entry name" value="PH-like_dom_sf"/>
</dbReference>
<dbReference type="GO" id="GO:0005886">
    <property type="term" value="C:plasma membrane"/>
    <property type="evidence" value="ECO:0007669"/>
    <property type="project" value="TreeGrafter"/>
</dbReference>
<gene>
    <name evidence="9" type="primary">GRAMD1C</name>
</gene>
<evidence type="ECO:0000259" key="7">
    <source>
        <dbReference type="PROSITE" id="PS51778"/>
    </source>
</evidence>
<dbReference type="GO" id="GO:0140268">
    <property type="term" value="C:endoplasmic reticulum-plasma membrane contact site"/>
    <property type="evidence" value="ECO:0007669"/>
    <property type="project" value="TreeGrafter"/>
</dbReference>
<dbReference type="AlphaFoldDB" id="A0A6P7XWG8"/>
<dbReference type="FunFam" id="2.30.29.30:FF:000008">
    <property type="entry name" value="GRAM domain containing 1B"/>
    <property type="match status" value="1"/>
</dbReference>
<feature type="domain" description="VASt" evidence="7">
    <location>
        <begin position="324"/>
        <end position="495"/>
    </location>
</feature>
<evidence type="ECO:0000256" key="1">
    <source>
        <dbReference type="ARBA" id="ARBA00004167"/>
    </source>
</evidence>
<evidence type="ECO:0000256" key="6">
    <source>
        <dbReference type="SAM" id="Phobius"/>
    </source>
</evidence>